<keyword evidence="5" id="KW-0678">Repressor</keyword>
<evidence type="ECO:0000256" key="10">
    <source>
        <dbReference type="ARBA" id="ARBA00023211"/>
    </source>
</evidence>
<protein>
    <recommendedName>
        <fullName evidence="11">Manganese transport regulator</fullName>
    </recommendedName>
</protein>
<dbReference type="RefSeq" id="WP_152945197.1">
    <property type="nucleotide sequence ID" value="NZ_WHYR01000005.1"/>
</dbReference>
<keyword evidence="14" id="KW-1185">Reference proteome</keyword>
<dbReference type="PANTHER" id="PTHR33238">
    <property type="entry name" value="IRON (METAL) DEPENDENT REPRESSOR, DTXR FAMILY"/>
    <property type="match status" value="1"/>
</dbReference>
<keyword evidence="10" id="KW-0464">Manganese</keyword>
<dbReference type="GO" id="GO:0003700">
    <property type="term" value="F:DNA-binding transcription factor activity"/>
    <property type="evidence" value="ECO:0007669"/>
    <property type="project" value="InterPro"/>
</dbReference>
<comment type="subunit">
    <text evidence="3">Homodimer.</text>
</comment>
<evidence type="ECO:0000256" key="1">
    <source>
        <dbReference type="ARBA" id="ARBA00004496"/>
    </source>
</evidence>
<dbReference type="SMART" id="SM00529">
    <property type="entry name" value="HTH_DTXR"/>
    <property type="match status" value="1"/>
</dbReference>
<evidence type="ECO:0000256" key="8">
    <source>
        <dbReference type="ARBA" id="ARBA00023159"/>
    </source>
</evidence>
<dbReference type="GO" id="GO:0046914">
    <property type="term" value="F:transition metal ion binding"/>
    <property type="evidence" value="ECO:0007669"/>
    <property type="project" value="InterPro"/>
</dbReference>
<accession>A0A6N7INS7</accession>
<comment type="caution">
    <text evidence="13">The sequence shown here is derived from an EMBL/GenBank/DDBJ whole genome shotgun (WGS) entry which is preliminary data.</text>
</comment>
<dbReference type="SUPFAM" id="SSF46785">
    <property type="entry name" value="Winged helix' DNA-binding domain"/>
    <property type="match status" value="1"/>
</dbReference>
<dbReference type="GO" id="GO:0003677">
    <property type="term" value="F:DNA binding"/>
    <property type="evidence" value="ECO:0007669"/>
    <property type="project" value="UniProtKB-KW"/>
</dbReference>
<evidence type="ECO:0000256" key="11">
    <source>
        <dbReference type="ARBA" id="ARBA00032593"/>
    </source>
</evidence>
<evidence type="ECO:0000256" key="3">
    <source>
        <dbReference type="ARBA" id="ARBA00011738"/>
    </source>
</evidence>
<dbReference type="InterPro" id="IPR001367">
    <property type="entry name" value="Fe_dep_repressor"/>
</dbReference>
<name>A0A6N7INS7_9FIRM</name>
<evidence type="ECO:0000256" key="6">
    <source>
        <dbReference type="ARBA" id="ARBA00023015"/>
    </source>
</evidence>
<dbReference type="PROSITE" id="PS50944">
    <property type="entry name" value="HTH_DTXR"/>
    <property type="match status" value="1"/>
</dbReference>
<keyword evidence="9" id="KW-0804">Transcription</keyword>
<evidence type="ECO:0000256" key="4">
    <source>
        <dbReference type="ARBA" id="ARBA00022490"/>
    </source>
</evidence>
<gene>
    <name evidence="13" type="ORF">GFC01_03145</name>
</gene>
<dbReference type="InterPro" id="IPR036421">
    <property type="entry name" value="Fe_dep_repressor_sf"/>
</dbReference>
<dbReference type="SUPFAM" id="SSF47979">
    <property type="entry name" value="Iron-dependent repressor protein, dimerization domain"/>
    <property type="match status" value="1"/>
</dbReference>
<dbReference type="Gene3D" id="1.10.10.10">
    <property type="entry name" value="Winged helix-like DNA-binding domain superfamily/Winged helix DNA-binding domain"/>
    <property type="match status" value="1"/>
</dbReference>
<comment type="similarity">
    <text evidence="2">Belongs to the DtxR/MntR family.</text>
</comment>
<reference evidence="13 14" key="1">
    <citation type="submission" date="2019-10" db="EMBL/GenBank/DDBJ databases">
        <title>Comparative genomics of sulfur disproportionating microorganisms.</title>
        <authorList>
            <person name="Ward L.M."/>
            <person name="Bertran E."/>
            <person name="Johnston D."/>
        </authorList>
    </citation>
    <scope>NUCLEOTIDE SEQUENCE [LARGE SCALE GENOMIC DNA]</scope>
    <source>
        <strain evidence="13 14">DSM 14055</strain>
    </source>
</reference>
<dbReference type="Pfam" id="PF02742">
    <property type="entry name" value="Fe_dep_repr_C"/>
    <property type="match status" value="1"/>
</dbReference>
<keyword evidence="8" id="KW-0010">Activator</keyword>
<dbReference type="GO" id="GO:0005737">
    <property type="term" value="C:cytoplasm"/>
    <property type="evidence" value="ECO:0007669"/>
    <property type="project" value="UniProtKB-SubCell"/>
</dbReference>
<dbReference type="Proteomes" id="UP000441717">
    <property type="component" value="Unassembled WGS sequence"/>
</dbReference>
<organism evidence="13 14">
    <name type="scientific">Desulfofundulus thermobenzoicus</name>
    <dbReference type="NCBI Taxonomy" id="29376"/>
    <lineage>
        <taxon>Bacteria</taxon>
        <taxon>Bacillati</taxon>
        <taxon>Bacillota</taxon>
        <taxon>Clostridia</taxon>
        <taxon>Eubacteriales</taxon>
        <taxon>Peptococcaceae</taxon>
        <taxon>Desulfofundulus</taxon>
    </lineage>
</organism>
<proteinExistence type="inferred from homology"/>
<keyword evidence="6" id="KW-0805">Transcription regulation</keyword>
<evidence type="ECO:0000313" key="13">
    <source>
        <dbReference type="EMBL" id="MQL51273.1"/>
    </source>
</evidence>
<evidence type="ECO:0000256" key="7">
    <source>
        <dbReference type="ARBA" id="ARBA00023125"/>
    </source>
</evidence>
<dbReference type="Gene3D" id="1.10.60.10">
    <property type="entry name" value="Iron dependent repressor, metal binding and dimerisation domain"/>
    <property type="match status" value="1"/>
</dbReference>
<evidence type="ECO:0000313" key="14">
    <source>
        <dbReference type="Proteomes" id="UP000441717"/>
    </source>
</evidence>
<dbReference type="InterPro" id="IPR022689">
    <property type="entry name" value="Iron_dep_repressor"/>
</dbReference>
<dbReference type="PANTHER" id="PTHR33238:SF11">
    <property type="entry name" value="TRANSCRIPTIONAL REGULATOR MNTR"/>
    <property type="match status" value="1"/>
</dbReference>
<keyword evidence="7 13" id="KW-0238">DNA-binding</keyword>
<sequence length="149" mass="17433">MLSPSLEDYLEEIYRFSLSHDVVRVSDIAACLNVSLPSVTNALRRLSNENYLTYKKYKEVVLTPRGRRLGRFLVERNRVLQRFLQVLGSDCDIAAEAEAMEHYLTMPTIRAIECLVSFMYDHPECYEKFRRYCEGREQRGGGLEYGYEE</sequence>
<dbReference type="InterPro" id="IPR036388">
    <property type="entry name" value="WH-like_DNA-bd_sf"/>
</dbReference>
<dbReference type="Pfam" id="PF01325">
    <property type="entry name" value="Fe_dep_repress"/>
    <property type="match status" value="1"/>
</dbReference>
<evidence type="ECO:0000256" key="5">
    <source>
        <dbReference type="ARBA" id="ARBA00022491"/>
    </source>
</evidence>
<dbReference type="AlphaFoldDB" id="A0A6N7INS7"/>
<dbReference type="InterPro" id="IPR036390">
    <property type="entry name" value="WH_DNA-bd_sf"/>
</dbReference>
<dbReference type="GO" id="GO:0046983">
    <property type="term" value="F:protein dimerization activity"/>
    <property type="evidence" value="ECO:0007669"/>
    <property type="project" value="InterPro"/>
</dbReference>
<evidence type="ECO:0000256" key="2">
    <source>
        <dbReference type="ARBA" id="ARBA00007871"/>
    </source>
</evidence>
<dbReference type="EMBL" id="WHYR01000005">
    <property type="protein sequence ID" value="MQL51273.1"/>
    <property type="molecule type" value="Genomic_DNA"/>
</dbReference>
<dbReference type="InterPro" id="IPR022687">
    <property type="entry name" value="HTH_DTXR"/>
</dbReference>
<keyword evidence="4" id="KW-0963">Cytoplasm</keyword>
<comment type="subcellular location">
    <subcellularLocation>
        <location evidence="1">Cytoplasm</location>
    </subcellularLocation>
</comment>
<evidence type="ECO:0000259" key="12">
    <source>
        <dbReference type="PROSITE" id="PS50944"/>
    </source>
</evidence>
<dbReference type="OrthoDB" id="9791355at2"/>
<dbReference type="InterPro" id="IPR050536">
    <property type="entry name" value="DtxR_MntR_Metal-Reg"/>
</dbReference>
<feature type="domain" description="HTH dtxR-type" evidence="12">
    <location>
        <begin position="2"/>
        <end position="63"/>
    </location>
</feature>
<evidence type="ECO:0000256" key="9">
    <source>
        <dbReference type="ARBA" id="ARBA00023163"/>
    </source>
</evidence>